<evidence type="ECO:0000313" key="1">
    <source>
        <dbReference type="EMBL" id="KAI4316046.1"/>
    </source>
</evidence>
<comment type="caution">
    <text evidence="1">The sequence shown here is derived from an EMBL/GenBank/DDBJ whole genome shotgun (WGS) entry which is preliminary data.</text>
</comment>
<organism evidence="1 2">
    <name type="scientific">Bauhinia variegata</name>
    <name type="common">Purple orchid tree</name>
    <name type="synonym">Phanera variegata</name>
    <dbReference type="NCBI Taxonomy" id="167791"/>
    <lineage>
        <taxon>Eukaryota</taxon>
        <taxon>Viridiplantae</taxon>
        <taxon>Streptophyta</taxon>
        <taxon>Embryophyta</taxon>
        <taxon>Tracheophyta</taxon>
        <taxon>Spermatophyta</taxon>
        <taxon>Magnoliopsida</taxon>
        <taxon>eudicotyledons</taxon>
        <taxon>Gunneridae</taxon>
        <taxon>Pentapetalae</taxon>
        <taxon>rosids</taxon>
        <taxon>fabids</taxon>
        <taxon>Fabales</taxon>
        <taxon>Fabaceae</taxon>
        <taxon>Cercidoideae</taxon>
        <taxon>Cercideae</taxon>
        <taxon>Bauhiniinae</taxon>
        <taxon>Bauhinia</taxon>
    </lineage>
</organism>
<accession>A0ACB9LXK0</accession>
<sequence length="134" mass="14756">MTPETKEMDVEHTAGRNSIEFPLGLVLLLAWVLFMCAFFCFCSNWDELRSLSRSSPSSSSDTQIQAVEARQPPQKPTTPSVMIKQDQAESLSVLMPGDELPKFIALACPCQLSMDEKIAVQMQKLAVSNVCSGN</sequence>
<keyword evidence="2" id="KW-1185">Reference proteome</keyword>
<reference evidence="1 2" key="1">
    <citation type="journal article" date="2022" name="DNA Res.">
        <title>Chromosomal-level genome assembly of the orchid tree Bauhinia variegata (Leguminosae; Cercidoideae) supports the allotetraploid origin hypothesis of Bauhinia.</title>
        <authorList>
            <person name="Zhong Y."/>
            <person name="Chen Y."/>
            <person name="Zheng D."/>
            <person name="Pang J."/>
            <person name="Liu Y."/>
            <person name="Luo S."/>
            <person name="Meng S."/>
            <person name="Qian L."/>
            <person name="Wei D."/>
            <person name="Dai S."/>
            <person name="Zhou R."/>
        </authorList>
    </citation>
    <scope>NUCLEOTIDE SEQUENCE [LARGE SCALE GENOMIC DNA]</scope>
    <source>
        <strain evidence="1">BV-YZ2020</strain>
    </source>
</reference>
<name>A0ACB9LXK0_BAUVA</name>
<evidence type="ECO:0000313" key="2">
    <source>
        <dbReference type="Proteomes" id="UP000828941"/>
    </source>
</evidence>
<dbReference type="EMBL" id="CM039435">
    <property type="protein sequence ID" value="KAI4316046.1"/>
    <property type="molecule type" value="Genomic_DNA"/>
</dbReference>
<dbReference type="Proteomes" id="UP000828941">
    <property type="component" value="Chromosome 10"/>
</dbReference>
<protein>
    <submittedName>
        <fullName evidence="1">Uncharacterized protein</fullName>
    </submittedName>
</protein>
<gene>
    <name evidence="1" type="ORF">L6164_024063</name>
</gene>
<proteinExistence type="predicted"/>